<proteinExistence type="predicted"/>
<dbReference type="Pfam" id="PF09851">
    <property type="entry name" value="SHOCT"/>
    <property type="match status" value="1"/>
</dbReference>
<organism evidence="2">
    <name type="scientific">freshwater metagenome</name>
    <dbReference type="NCBI Taxonomy" id="449393"/>
    <lineage>
        <taxon>unclassified sequences</taxon>
        <taxon>metagenomes</taxon>
        <taxon>ecological metagenomes</taxon>
    </lineage>
</organism>
<protein>
    <submittedName>
        <fullName evidence="2">Unannotated protein</fullName>
    </submittedName>
</protein>
<name>A0A6J7F5J0_9ZZZZ</name>
<evidence type="ECO:0000259" key="1">
    <source>
        <dbReference type="Pfam" id="PF09851"/>
    </source>
</evidence>
<reference evidence="2" key="1">
    <citation type="submission" date="2020-05" db="EMBL/GenBank/DDBJ databases">
        <authorList>
            <person name="Chiriac C."/>
            <person name="Salcher M."/>
            <person name="Ghai R."/>
            <person name="Kavagutti S V."/>
        </authorList>
    </citation>
    <scope>NUCLEOTIDE SEQUENCE</scope>
</reference>
<gene>
    <name evidence="2" type="ORF">UFOPK3495_00037</name>
</gene>
<dbReference type="AlphaFoldDB" id="A0A6J7F5J0"/>
<dbReference type="EMBL" id="CAFBMC010000001">
    <property type="protein sequence ID" value="CAB4887439.1"/>
    <property type="molecule type" value="Genomic_DNA"/>
</dbReference>
<feature type="domain" description="SHOCT" evidence="1">
    <location>
        <begin position="59"/>
        <end position="85"/>
    </location>
</feature>
<evidence type="ECO:0000313" key="2">
    <source>
        <dbReference type="EMBL" id="CAB4887439.1"/>
    </source>
</evidence>
<sequence length="87" mass="8899">MGLMRVAARTAVISGTATAVSGRVAQRQAHAYDEKAAAQQVAGAPEQSDAPPADDAMAKIAQLAELHKQGILTDEEFAAAKAKALGI</sequence>
<accession>A0A6J7F5J0</accession>
<dbReference type="InterPro" id="IPR018649">
    <property type="entry name" value="SHOCT"/>
</dbReference>